<dbReference type="InterPro" id="IPR012675">
    <property type="entry name" value="Beta-grasp_dom_sf"/>
</dbReference>
<dbReference type="AlphaFoldDB" id="A0A6J4IU03"/>
<dbReference type="SUPFAM" id="SSF54285">
    <property type="entry name" value="MoaD/ThiS"/>
    <property type="match status" value="1"/>
</dbReference>
<dbReference type="PANTHER" id="PTHR38031">
    <property type="entry name" value="SULFUR CARRIER PROTEIN SLR0821-RELATED"/>
    <property type="match status" value="1"/>
</dbReference>
<dbReference type="InterPro" id="IPR003749">
    <property type="entry name" value="ThiS/MoaD-like"/>
</dbReference>
<dbReference type="Gene3D" id="3.10.20.30">
    <property type="match status" value="1"/>
</dbReference>
<sequence>MGIGGTGVGLAFLTSPVAFEEPAVPAVRLPTVLRSHAGGSAVVEAEGETVAEVLAWLEATYPGLTGQLRTPEGTAHRFVNVYVDDDDVRYLDGLATKVGDGAEVSILPAVAGG</sequence>
<dbReference type="EMBL" id="CADCSZ010000173">
    <property type="protein sequence ID" value="CAA9262004.1"/>
    <property type="molecule type" value="Genomic_DNA"/>
</dbReference>
<accession>A0A6J4IU03</accession>
<protein>
    <recommendedName>
        <fullName evidence="2">Sulfur/cysteine carrier protein CysO</fullName>
    </recommendedName>
</protein>
<reference evidence="1" key="1">
    <citation type="submission" date="2020-02" db="EMBL/GenBank/DDBJ databases">
        <authorList>
            <person name="Meier V. D."/>
        </authorList>
    </citation>
    <scope>NUCLEOTIDE SEQUENCE</scope>
    <source>
        <strain evidence="1">AVDCRST_MAG76</strain>
    </source>
</reference>
<dbReference type="InterPro" id="IPR016155">
    <property type="entry name" value="Mopterin_synth/thiamin_S_b"/>
</dbReference>
<organism evidence="1">
    <name type="scientific">uncultured Acidimicrobiales bacterium</name>
    <dbReference type="NCBI Taxonomy" id="310071"/>
    <lineage>
        <taxon>Bacteria</taxon>
        <taxon>Bacillati</taxon>
        <taxon>Actinomycetota</taxon>
        <taxon>Acidimicrobiia</taxon>
        <taxon>Acidimicrobiales</taxon>
        <taxon>environmental samples</taxon>
    </lineage>
</organism>
<dbReference type="InterPro" id="IPR052045">
    <property type="entry name" value="Sulfur_Carrier/Prot_Modifier"/>
</dbReference>
<dbReference type="PANTHER" id="PTHR38031:SF1">
    <property type="entry name" value="SULFUR CARRIER PROTEIN CYSO"/>
    <property type="match status" value="1"/>
</dbReference>
<evidence type="ECO:0008006" key="2">
    <source>
        <dbReference type="Google" id="ProtNLM"/>
    </source>
</evidence>
<proteinExistence type="predicted"/>
<dbReference type="Pfam" id="PF02597">
    <property type="entry name" value="ThiS"/>
    <property type="match status" value="1"/>
</dbReference>
<name>A0A6J4IU03_9ACTN</name>
<gene>
    <name evidence="1" type="ORF">AVDCRST_MAG76-2874</name>
</gene>
<evidence type="ECO:0000313" key="1">
    <source>
        <dbReference type="EMBL" id="CAA9262004.1"/>
    </source>
</evidence>